<keyword evidence="2" id="KW-1185">Reference proteome</keyword>
<comment type="caution">
    <text evidence="1">The sequence shown here is derived from an EMBL/GenBank/DDBJ whole genome shotgun (WGS) entry which is preliminary data.</text>
</comment>
<reference evidence="1" key="1">
    <citation type="submission" date="2021-06" db="EMBL/GenBank/DDBJ databases">
        <authorList>
            <person name="Hodson N. C."/>
            <person name="Mongue J. A."/>
            <person name="Jaron S. K."/>
        </authorList>
    </citation>
    <scope>NUCLEOTIDE SEQUENCE</scope>
</reference>
<dbReference type="EMBL" id="CAJVCH010150568">
    <property type="protein sequence ID" value="CAG7727575.1"/>
    <property type="molecule type" value="Genomic_DNA"/>
</dbReference>
<sequence length="96" mass="10664">MVASVSVIWIVREGDVSLPAVQLISFWRLHKVLVFSHTKGTKGPPGKQSAQDEKKQYFFLCEVCFLTMGWEEVISHAKLHQAIDPAASAQPMNNPG</sequence>
<proteinExistence type="predicted"/>
<name>A0A8J2JVL3_9HEXA</name>
<evidence type="ECO:0000313" key="1">
    <source>
        <dbReference type="EMBL" id="CAG7727575.1"/>
    </source>
</evidence>
<dbReference type="AlphaFoldDB" id="A0A8J2JVL3"/>
<evidence type="ECO:0000313" key="2">
    <source>
        <dbReference type="Proteomes" id="UP000708208"/>
    </source>
</evidence>
<dbReference type="Proteomes" id="UP000708208">
    <property type="component" value="Unassembled WGS sequence"/>
</dbReference>
<gene>
    <name evidence="1" type="ORF">AFUS01_LOCUS16410</name>
</gene>
<protein>
    <submittedName>
        <fullName evidence="1">Uncharacterized protein</fullName>
    </submittedName>
</protein>
<organism evidence="1 2">
    <name type="scientific">Allacma fusca</name>
    <dbReference type="NCBI Taxonomy" id="39272"/>
    <lineage>
        <taxon>Eukaryota</taxon>
        <taxon>Metazoa</taxon>
        <taxon>Ecdysozoa</taxon>
        <taxon>Arthropoda</taxon>
        <taxon>Hexapoda</taxon>
        <taxon>Collembola</taxon>
        <taxon>Symphypleona</taxon>
        <taxon>Sminthuridae</taxon>
        <taxon>Allacma</taxon>
    </lineage>
</organism>
<accession>A0A8J2JVL3</accession>